<dbReference type="InterPro" id="IPR000626">
    <property type="entry name" value="Ubiquitin-like_dom"/>
</dbReference>
<dbReference type="InterPro" id="IPR029071">
    <property type="entry name" value="Ubiquitin-like_domsf"/>
</dbReference>
<dbReference type="SUPFAM" id="SSF57850">
    <property type="entry name" value="RING/U-box"/>
    <property type="match status" value="1"/>
</dbReference>
<dbReference type="InterPro" id="IPR050158">
    <property type="entry name" value="Ubiquitin_ubiquitin-like"/>
</dbReference>
<dbReference type="Proteomes" id="UP001470230">
    <property type="component" value="Unassembled WGS sequence"/>
</dbReference>
<sequence>MSDYDEVPYDFLCSLTNEIMMNPITMEDGQNYEEEKIMKYLKANNCISPVTKKKISMNGTKNNALKERIQKFLDNKPINVMVSKLEGGCLNFIMKPKDTILQLKENITDRTNIRTDQQILIFNGKQLSCNESMLKEYNINNDSIIHLTSRLIG</sequence>
<name>A0ABR2HDM3_9EUKA</name>
<dbReference type="SMART" id="SM00504">
    <property type="entry name" value="Ubox"/>
    <property type="match status" value="1"/>
</dbReference>
<reference evidence="3 4" key="1">
    <citation type="submission" date="2024-04" db="EMBL/GenBank/DDBJ databases">
        <title>Tritrichomonas musculus Genome.</title>
        <authorList>
            <person name="Alves-Ferreira E."/>
            <person name="Grigg M."/>
            <person name="Lorenzi H."/>
            <person name="Galac M."/>
        </authorList>
    </citation>
    <scope>NUCLEOTIDE SEQUENCE [LARGE SCALE GENOMIC DNA]</scope>
    <source>
        <strain evidence="3 4">EAF2021</strain>
    </source>
</reference>
<evidence type="ECO:0008006" key="5">
    <source>
        <dbReference type="Google" id="ProtNLM"/>
    </source>
</evidence>
<dbReference type="Pfam" id="PF04564">
    <property type="entry name" value="U-box"/>
    <property type="match status" value="1"/>
</dbReference>
<keyword evidence="4" id="KW-1185">Reference proteome</keyword>
<proteinExistence type="predicted"/>
<gene>
    <name evidence="3" type="ORF">M9Y10_021327</name>
</gene>
<evidence type="ECO:0000259" key="1">
    <source>
        <dbReference type="PROSITE" id="PS50053"/>
    </source>
</evidence>
<accession>A0ABR2HDM3</accession>
<feature type="domain" description="U-box" evidence="2">
    <location>
        <begin position="6"/>
        <end position="79"/>
    </location>
</feature>
<protein>
    <recommendedName>
        <fullName evidence="5">Ubiquitin</fullName>
    </recommendedName>
</protein>
<comment type="caution">
    <text evidence="3">The sequence shown here is derived from an EMBL/GenBank/DDBJ whole genome shotgun (WGS) entry which is preliminary data.</text>
</comment>
<dbReference type="Pfam" id="PF00240">
    <property type="entry name" value="ubiquitin"/>
    <property type="match status" value="1"/>
</dbReference>
<evidence type="ECO:0000259" key="2">
    <source>
        <dbReference type="PROSITE" id="PS51698"/>
    </source>
</evidence>
<feature type="domain" description="Ubiquitin-like" evidence="1">
    <location>
        <begin position="78"/>
        <end position="153"/>
    </location>
</feature>
<dbReference type="PANTHER" id="PTHR10666">
    <property type="entry name" value="UBIQUITIN"/>
    <property type="match status" value="1"/>
</dbReference>
<dbReference type="Gene3D" id="3.30.40.10">
    <property type="entry name" value="Zinc/RING finger domain, C3HC4 (zinc finger)"/>
    <property type="match status" value="1"/>
</dbReference>
<dbReference type="InterPro" id="IPR013083">
    <property type="entry name" value="Znf_RING/FYVE/PHD"/>
</dbReference>
<organism evidence="3 4">
    <name type="scientific">Tritrichomonas musculus</name>
    <dbReference type="NCBI Taxonomy" id="1915356"/>
    <lineage>
        <taxon>Eukaryota</taxon>
        <taxon>Metamonada</taxon>
        <taxon>Parabasalia</taxon>
        <taxon>Tritrichomonadida</taxon>
        <taxon>Tritrichomonadidae</taxon>
        <taxon>Tritrichomonas</taxon>
    </lineage>
</organism>
<dbReference type="CDD" id="cd17039">
    <property type="entry name" value="Ubl_ubiquitin_like"/>
    <property type="match status" value="1"/>
</dbReference>
<dbReference type="PROSITE" id="PS51698">
    <property type="entry name" value="U_BOX"/>
    <property type="match status" value="1"/>
</dbReference>
<dbReference type="SMART" id="SM00213">
    <property type="entry name" value="UBQ"/>
    <property type="match status" value="1"/>
</dbReference>
<dbReference type="PROSITE" id="PS50053">
    <property type="entry name" value="UBIQUITIN_2"/>
    <property type="match status" value="1"/>
</dbReference>
<dbReference type="SUPFAM" id="SSF54236">
    <property type="entry name" value="Ubiquitin-like"/>
    <property type="match status" value="1"/>
</dbReference>
<dbReference type="Gene3D" id="3.10.20.90">
    <property type="entry name" value="Phosphatidylinositol 3-kinase Catalytic Subunit, Chain A, domain 1"/>
    <property type="match status" value="1"/>
</dbReference>
<evidence type="ECO:0000313" key="3">
    <source>
        <dbReference type="EMBL" id="KAK8845145.1"/>
    </source>
</evidence>
<dbReference type="EMBL" id="JAPFFF010000031">
    <property type="protein sequence ID" value="KAK8845145.1"/>
    <property type="molecule type" value="Genomic_DNA"/>
</dbReference>
<dbReference type="InterPro" id="IPR003613">
    <property type="entry name" value="Ubox_domain"/>
</dbReference>
<evidence type="ECO:0000313" key="4">
    <source>
        <dbReference type="Proteomes" id="UP001470230"/>
    </source>
</evidence>